<accession>A0ABT7HB85</accession>
<gene>
    <name evidence="6" type="ORF">QQF73_08405</name>
</gene>
<keyword evidence="5" id="KW-0560">Oxidoreductase</keyword>
<dbReference type="InterPro" id="IPR036291">
    <property type="entry name" value="NAD(P)-bd_dom_sf"/>
</dbReference>
<dbReference type="SUPFAM" id="SSF51735">
    <property type="entry name" value="NAD(P)-binding Rossmann-fold domains"/>
    <property type="match status" value="1"/>
</dbReference>
<evidence type="ECO:0000313" key="7">
    <source>
        <dbReference type="Proteomes" id="UP001223547"/>
    </source>
</evidence>
<dbReference type="SUPFAM" id="SSF50129">
    <property type="entry name" value="GroES-like"/>
    <property type="match status" value="1"/>
</dbReference>
<dbReference type="PANTHER" id="PTHR43350:SF19">
    <property type="entry name" value="D-GULOSIDE 3-DEHYDROGENASE"/>
    <property type="match status" value="1"/>
</dbReference>
<organism evidence="6 7">
    <name type="scientific">Marinobacter albus</name>
    <dbReference type="NCBI Taxonomy" id="3030833"/>
    <lineage>
        <taxon>Bacteria</taxon>
        <taxon>Pseudomonadati</taxon>
        <taxon>Pseudomonadota</taxon>
        <taxon>Gammaproteobacteria</taxon>
        <taxon>Pseudomonadales</taxon>
        <taxon>Marinobacteraceae</taxon>
        <taxon>Marinobacter</taxon>
    </lineage>
</organism>
<dbReference type="Gene3D" id="3.90.180.10">
    <property type="entry name" value="Medium-chain alcohol dehydrogenases, catalytic domain"/>
    <property type="match status" value="1"/>
</dbReference>
<dbReference type="PANTHER" id="PTHR43350">
    <property type="entry name" value="NAD-DEPENDENT ALCOHOL DEHYDROGENASE"/>
    <property type="match status" value="1"/>
</dbReference>
<evidence type="ECO:0000256" key="2">
    <source>
        <dbReference type="ARBA" id="ARBA00008072"/>
    </source>
</evidence>
<evidence type="ECO:0000256" key="5">
    <source>
        <dbReference type="ARBA" id="ARBA00023002"/>
    </source>
</evidence>
<evidence type="ECO:0000256" key="4">
    <source>
        <dbReference type="ARBA" id="ARBA00022833"/>
    </source>
</evidence>
<dbReference type="Gene3D" id="3.40.50.720">
    <property type="entry name" value="NAD(P)-binding Rossmann-like Domain"/>
    <property type="match status" value="1"/>
</dbReference>
<keyword evidence="7" id="KW-1185">Reference proteome</keyword>
<proteinExistence type="inferred from homology"/>
<comment type="cofactor">
    <cofactor evidence="1">
        <name>Zn(2+)</name>
        <dbReference type="ChEBI" id="CHEBI:29105"/>
    </cofactor>
</comment>
<keyword evidence="4" id="KW-0862">Zinc</keyword>
<dbReference type="RefSeq" id="WP_285367851.1">
    <property type="nucleotide sequence ID" value="NZ_JASSQD010000001.1"/>
</dbReference>
<name>A0ABT7HB85_9GAMM</name>
<comment type="caution">
    <text evidence="6">The sequence shown here is derived from an EMBL/GenBank/DDBJ whole genome shotgun (WGS) entry which is preliminary data.</text>
</comment>
<dbReference type="EMBL" id="JASSQD010000001">
    <property type="protein sequence ID" value="MDK9557641.1"/>
    <property type="molecule type" value="Genomic_DNA"/>
</dbReference>
<comment type="similarity">
    <text evidence="2">Belongs to the zinc-containing alcohol dehydrogenase family.</text>
</comment>
<reference evidence="6 7" key="1">
    <citation type="submission" date="2023-05" db="EMBL/GenBank/DDBJ databases">
        <title>Marinobacter albus sp. nov., a marine bacterium isolated from sand in a coastal intertidal zone of huludao.</title>
        <authorList>
            <person name="Deng T."/>
        </authorList>
    </citation>
    <scope>NUCLEOTIDE SEQUENCE [LARGE SCALE GENOMIC DNA]</scope>
    <source>
        <strain evidence="6 7">M216</strain>
    </source>
</reference>
<dbReference type="CDD" id="cd08255">
    <property type="entry name" value="2-desacetyl-2-hydroxyethyl_bacteriochlorophyllide_like"/>
    <property type="match status" value="1"/>
</dbReference>
<keyword evidence="3" id="KW-0479">Metal-binding</keyword>
<dbReference type="Proteomes" id="UP001223547">
    <property type="component" value="Unassembled WGS sequence"/>
</dbReference>
<evidence type="ECO:0000313" key="6">
    <source>
        <dbReference type="EMBL" id="MDK9557641.1"/>
    </source>
</evidence>
<evidence type="ECO:0000256" key="3">
    <source>
        <dbReference type="ARBA" id="ARBA00022723"/>
    </source>
</evidence>
<evidence type="ECO:0000256" key="1">
    <source>
        <dbReference type="ARBA" id="ARBA00001947"/>
    </source>
</evidence>
<sequence length="333" mass="36085">MEPETEVTSETTLAWWATGPGQGTLLRTEINSGLPGNSDELVTVETVYSGISRGTEALVLGGQVPETEFERMRAPFQEGRFPFPVKYGYANVGRVTSGPRHLQGRLVFCLFPHQQRYQVPASAVTVIPESVPAERAVLAANMETAVNGLWDGAPGVGDRIAVVGSGVVGLLVAWLASKIPGTRVTAVDINEDRRAIAEALGLSFESSFAPDDHDLVYHTSGHPSGLETALALAGPEAVIVEMSWYGSQPVPATLGGAFHSRRLTLRSSQVGQLPPLRRSRWDHSRRMRLALELLDDGRLDCLISGESRFTDMPEKMASVLADANRTLCHRIVY</sequence>
<protein>
    <submittedName>
        <fullName evidence="6">Zinc-binding alcohol dehydrogenase</fullName>
    </submittedName>
</protein>
<dbReference type="InterPro" id="IPR011032">
    <property type="entry name" value="GroES-like_sf"/>
</dbReference>